<dbReference type="SUPFAM" id="SSF103473">
    <property type="entry name" value="MFS general substrate transporter"/>
    <property type="match status" value="1"/>
</dbReference>
<dbReference type="Proteomes" id="UP000264960">
    <property type="component" value="Chromosome"/>
</dbReference>
<reference evidence="9 10" key="1">
    <citation type="submission" date="2018-02" db="EMBL/GenBank/DDBJ databases">
        <title>The complete genome of two Bacillus pumilus strains from Cuatro Cienegas, Coahuila, Mexico.</title>
        <authorList>
            <person name="Zarza E."/>
            <person name="Alcaraz L.D."/>
            <person name="Aguilar-Salinas B."/>
            <person name="Islas A."/>
            <person name="Olmedo-Alvarez G."/>
        </authorList>
    </citation>
    <scope>NUCLEOTIDE SEQUENCE [LARGE SCALE GENOMIC DNA]</scope>
    <source>
        <strain evidence="9 10">145</strain>
    </source>
</reference>
<evidence type="ECO:0000313" key="10">
    <source>
        <dbReference type="Proteomes" id="UP000264960"/>
    </source>
</evidence>
<evidence type="ECO:0000256" key="5">
    <source>
        <dbReference type="ARBA" id="ARBA00022989"/>
    </source>
</evidence>
<evidence type="ECO:0000256" key="4">
    <source>
        <dbReference type="ARBA" id="ARBA00022970"/>
    </source>
</evidence>
<dbReference type="PANTHER" id="PTHR43495:SF5">
    <property type="entry name" value="GAMMA-AMINOBUTYRIC ACID PERMEASE"/>
    <property type="match status" value="1"/>
</dbReference>
<name>A0AAD0MK50_BACPU</name>
<accession>A0AAD0MK50</accession>
<dbReference type="Pfam" id="PF00324">
    <property type="entry name" value="AA_permease"/>
    <property type="match status" value="1"/>
</dbReference>
<feature type="domain" description="Amino acid permease/ SLC12A" evidence="8">
    <location>
        <begin position="24"/>
        <end position="388"/>
    </location>
</feature>
<keyword evidence="4" id="KW-0029">Amino-acid transport</keyword>
<keyword evidence="2" id="KW-0813">Transport</keyword>
<evidence type="ECO:0000256" key="3">
    <source>
        <dbReference type="ARBA" id="ARBA00022692"/>
    </source>
</evidence>
<dbReference type="PANTHER" id="PTHR43495">
    <property type="entry name" value="GABA PERMEASE"/>
    <property type="match status" value="1"/>
</dbReference>
<feature type="transmembrane region" description="Helical" evidence="7">
    <location>
        <begin position="363"/>
        <end position="382"/>
    </location>
</feature>
<proteinExistence type="predicted"/>
<feature type="transmembrane region" description="Helical" evidence="7">
    <location>
        <begin position="242"/>
        <end position="265"/>
    </location>
</feature>
<dbReference type="Gene3D" id="1.20.1740.10">
    <property type="entry name" value="Amino acid/polyamine transporter I"/>
    <property type="match status" value="1"/>
</dbReference>
<keyword evidence="5 7" id="KW-1133">Transmembrane helix</keyword>
<feature type="transmembrane region" description="Helical" evidence="7">
    <location>
        <begin position="48"/>
        <end position="66"/>
    </location>
</feature>
<dbReference type="AlphaFoldDB" id="A0AAD0MK50"/>
<evidence type="ECO:0000256" key="1">
    <source>
        <dbReference type="ARBA" id="ARBA00004651"/>
    </source>
</evidence>
<feature type="transmembrane region" description="Helical" evidence="7">
    <location>
        <begin position="394"/>
        <end position="413"/>
    </location>
</feature>
<feature type="transmembrane region" description="Helical" evidence="7">
    <location>
        <begin position="161"/>
        <end position="182"/>
    </location>
</feature>
<evidence type="ECO:0000313" key="9">
    <source>
        <dbReference type="EMBL" id="AVM22633.1"/>
    </source>
</evidence>
<keyword evidence="3 7" id="KW-0812">Transmembrane</keyword>
<sequence>MSLKSKGVAHALKEEQTLSWWQLSLIGVGCTIGTGFFLGSSIAITKSGFSVCISFLLAAVGTYLVFKHLAAMTADNPDKGSFCSYARKAYGRWAGFSNGWVYWFAEMLITGSQLTAISLFTRHWFPSVPLWVFSAIYSALALLVIIIGLSSFQKTENVLAVLKTAAIFLFMILAVLVLFGILTDHKPTLHLPNKDHEWMPLGTLGLWNGLIYAFYAFGGIEVMGLMAVHLKDPKDAAKSGRVMLIILALIYIVSIGLALLLVPVTAFNENSSPFITSLEPFHLSIFLHIFNGIFIIAGFSTLVASLYAVTTLLGTMSEHQDAPACFKQKDPSHVRWSSIILTAAGLIVSILLALFLSKHIYEHLTTAAGLTLLYTWIFILFSSKKLSKPSTRQTCEMILALLLIGAAVSGTLTEASGRPGFFISLGIIAVIAIMVLFMRKKWKQQDQTAS</sequence>
<evidence type="ECO:0000259" key="8">
    <source>
        <dbReference type="Pfam" id="PF00324"/>
    </source>
</evidence>
<evidence type="ECO:0000256" key="6">
    <source>
        <dbReference type="ARBA" id="ARBA00023136"/>
    </source>
</evidence>
<dbReference type="GO" id="GO:0005886">
    <property type="term" value="C:plasma membrane"/>
    <property type="evidence" value="ECO:0007669"/>
    <property type="project" value="UniProtKB-SubCell"/>
</dbReference>
<dbReference type="EMBL" id="CP027116">
    <property type="protein sequence ID" value="AVM22633.1"/>
    <property type="molecule type" value="Genomic_DNA"/>
</dbReference>
<dbReference type="PIRSF" id="PIRSF006060">
    <property type="entry name" value="AA_transporter"/>
    <property type="match status" value="1"/>
</dbReference>
<comment type="subcellular location">
    <subcellularLocation>
        <location evidence="1">Cell membrane</location>
        <topology evidence="1">Multi-pass membrane protein</topology>
    </subcellularLocation>
</comment>
<dbReference type="InterPro" id="IPR004841">
    <property type="entry name" value="AA-permease/SLC12A_dom"/>
</dbReference>
<feature type="transmembrane region" description="Helical" evidence="7">
    <location>
        <begin position="209"/>
        <end position="230"/>
    </location>
</feature>
<dbReference type="PROSITE" id="PS51257">
    <property type="entry name" value="PROKAR_LIPOPROTEIN"/>
    <property type="match status" value="1"/>
</dbReference>
<protein>
    <submittedName>
        <fullName evidence="9">Amino acid permease</fullName>
    </submittedName>
</protein>
<dbReference type="GO" id="GO:0006865">
    <property type="term" value="P:amino acid transport"/>
    <property type="evidence" value="ECO:0007669"/>
    <property type="project" value="UniProtKB-KW"/>
</dbReference>
<dbReference type="GO" id="GO:0055085">
    <property type="term" value="P:transmembrane transport"/>
    <property type="evidence" value="ECO:0007669"/>
    <property type="project" value="InterPro"/>
</dbReference>
<organism evidence="9 10">
    <name type="scientific">Bacillus pumilus</name>
    <name type="common">Bacillus mesentericus</name>
    <dbReference type="NCBI Taxonomy" id="1408"/>
    <lineage>
        <taxon>Bacteria</taxon>
        <taxon>Bacillati</taxon>
        <taxon>Bacillota</taxon>
        <taxon>Bacilli</taxon>
        <taxon>Bacillales</taxon>
        <taxon>Bacillaceae</taxon>
        <taxon>Bacillus</taxon>
    </lineage>
</organism>
<keyword evidence="6 7" id="KW-0472">Membrane</keyword>
<evidence type="ECO:0000256" key="7">
    <source>
        <dbReference type="SAM" id="Phobius"/>
    </source>
</evidence>
<feature type="transmembrane region" description="Helical" evidence="7">
    <location>
        <begin position="334"/>
        <end position="357"/>
    </location>
</feature>
<evidence type="ECO:0000256" key="2">
    <source>
        <dbReference type="ARBA" id="ARBA00022448"/>
    </source>
</evidence>
<feature type="transmembrane region" description="Helical" evidence="7">
    <location>
        <begin position="419"/>
        <end position="438"/>
    </location>
</feature>
<feature type="transmembrane region" description="Helical" evidence="7">
    <location>
        <begin position="285"/>
        <end position="313"/>
    </location>
</feature>
<feature type="transmembrane region" description="Helical" evidence="7">
    <location>
        <begin position="130"/>
        <end position="149"/>
    </location>
</feature>
<dbReference type="InterPro" id="IPR036259">
    <property type="entry name" value="MFS_trans_sf"/>
</dbReference>
<gene>
    <name evidence="9" type="ORF">C5695_01745</name>
</gene>
<feature type="transmembrane region" description="Helical" evidence="7">
    <location>
        <begin position="20"/>
        <end position="42"/>
    </location>
</feature>
<dbReference type="RefSeq" id="WP_117728596.1">
    <property type="nucleotide sequence ID" value="NZ_CP027116.1"/>
</dbReference>